<dbReference type="InterPro" id="IPR006527">
    <property type="entry name" value="F-box-assoc_dom_typ1"/>
</dbReference>
<evidence type="ECO:0000313" key="3">
    <source>
        <dbReference type="RefSeq" id="XP_071905904.1"/>
    </source>
</evidence>
<evidence type="ECO:0000313" key="2">
    <source>
        <dbReference type="Proteomes" id="UP001652660"/>
    </source>
</evidence>
<feature type="domain" description="F-box associated beta-propeller type 1" evidence="1">
    <location>
        <begin position="99"/>
        <end position="189"/>
    </location>
</feature>
<dbReference type="InterPro" id="IPR055290">
    <property type="entry name" value="At3g26010-like"/>
</dbReference>
<dbReference type="PANTHER" id="PTHR35546:SF130">
    <property type="entry name" value="EXPRESSED PROTEIN"/>
    <property type="match status" value="1"/>
</dbReference>
<name>A0ABM4UF50_COFAR</name>
<organism evidence="2 3">
    <name type="scientific">Coffea arabica</name>
    <name type="common">Arabian coffee</name>
    <dbReference type="NCBI Taxonomy" id="13443"/>
    <lineage>
        <taxon>Eukaryota</taxon>
        <taxon>Viridiplantae</taxon>
        <taxon>Streptophyta</taxon>
        <taxon>Embryophyta</taxon>
        <taxon>Tracheophyta</taxon>
        <taxon>Spermatophyta</taxon>
        <taxon>Magnoliopsida</taxon>
        <taxon>eudicotyledons</taxon>
        <taxon>Gunneridae</taxon>
        <taxon>Pentapetalae</taxon>
        <taxon>asterids</taxon>
        <taxon>lamiids</taxon>
        <taxon>Gentianales</taxon>
        <taxon>Rubiaceae</taxon>
        <taxon>Ixoroideae</taxon>
        <taxon>Gardenieae complex</taxon>
        <taxon>Bertiereae - Coffeeae clade</taxon>
        <taxon>Coffeeae</taxon>
        <taxon>Coffea</taxon>
    </lineage>
</organism>
<protein>
    <submittedName>
        <fullName evidence="3">F-box protein At5g07610-like</fullName>
    </submittedName>
</protein>
<sequence>MSAEIVGGNEDLLIIILSKLPASQLLQFKVSQDNGMLSSRVPDLLFCTSIPVPSLVSFSPQQQEVSSFLSMIPSSEGMRRDLLYDILNEHYWNLAFDPLESSSYKIIDFSRPKFESSCYRYSIEIYSSETGLWKLVNNDILSGDDLKLSINFYRGVLLNGIIYWPSFGRRTTLCFDVAKESIKSIPMPPNGIWPYCNSFFVESGGHLYHVVHQESQCFVHEMEDSCSGWLLKYSVDMDAVLGACPSMVRERAGSDKCPYLVLSFIPRVDQKDELVFYIAGCAMYYDINQVSCRKICDLNDSCFDCYITRRYIGIDVHKHIEGLITLPGCRV</sequence>
<keyword evidence="2" id="KW-1185">Reference proteome</keyword>
<accession>A0ABM4UF50</accession>
<dbReference type="Proteomes" id="UP001652660">
    <property type="component" value="Chromosome 5e"/>
</dbReference>
<dbReference type="GeneID" id="140007093"/>
<gene>
    <name evidence="3" type="primary">LOC140007093</name>
</gene>
<dbReference type="Pfam" id="PF07734">
    <property type="entry name" value="FBA_1"/>
    <property type="match status" value="1"/>
</dbReference>
<evidence type="ECO:0000259" key="1">
    <source>
        <dbReference type="Pfam" id="PF07734"/>
    </source>
</evidence>
<dbReference type="PANTHER" id="PTHR35546">
    <property type="entry name" value="F-BOX PROTEIN INTERACTION DOMAIN PROTEIN-RELATED"/>
    <property type="match status" value="1"/>
</dbReference>
<proteinExistence type="predicted"/>
<reference evidence="3" key="1">
    <citation type="submission" date="2025-08" db="UniProtKB">
        <authorList>
            <consortium name="RefSeq"/>
        </authorList>
    </citation>
    <scope>IDENTIFICATION</scope>
    <source>
        <tissue evidence="3">Leaves</tissue>
    </source>
</reference>
<dbReference type="RefSeq" id="XP_071905904.1">
    <property type="nucleotide sequence ID" value="XM_072049803.1"/>
</dbReference>